<gene>
    <name evidence="2" type="ORF">ASPBRDRAFT_178307</name>
</gene>
<dbReference type="OrthoDB" id="4499780at2759"/>
<feature type="region of interest" description="Disordered" evidence="1">
    <location>
        <begin position="27"/>
        <end position="126"/>
    </location>
</feature>
<protein>
    <submittedName>
        <fullName evidence="2">Uncharacterized protein</fullName>
    </submittedName>
</protein>
<proteinExistence type="predicted"/>
<evidence type="ECO:0000256" key="1">
    <source>
        <dbReference type="SAM" id="MobiDB-lite"/>
    </source>
</evidence>
<accession>A0A1L9UKE1</accession>
<dbReference type="Proteomes" id="UP000184499">
    <property type="component" value="Unassembled WGS sequence"/>
</dbReference>
<feature type="compositionally biased region" description="Basic and acidic residues" evidence="1">
    <location>
        <begin position="27"/>
        <end position="37"/>
    </location>
</feature>
<keyword evidence="3" id="KW-1185">Reference proteome</keyword>
<feature type="compositionally biased region" description="Polar residues" evidence="1">
    <location>
        <begin position="88"/>
        <end position="101"/>
    </location>
</feature>
<reference evidence="3" key="1">
    <citation type="journal article" date="2017" name="Genome Biol.">
        <title>Comparative genomics reveals high biological diversity and specific adaptations in the industrially and medically important fungal genus Aspergillus.</title>
        <authorList>
            <person name="de Vries R.P."/>
            <person name="Riley R."/>
            <person name="Wiebenga A."/>
            <person name="Aguilar-Osorio G."/>
            <person name="Amillis S."/>
            <person name="Uchima C.A."/>
            <person name="Anderluh G."/>
            <person name="Asadollahi M."/>
            <person name="Askin M."/>
            <person name="Barry K."/>
            <person name="Battaglia E."/>
            <person name="Bayram O."/>
            <person name="Benocci T."/>
            <person name="Braus-Stromeyer S.A."/>
            <person name="Caldana C."/>
            <person name="Canovas D."/>
            <person name="Cerqueira G.C."/>
            <person name="Chen F."/>
            <person name="Chen W."/>
            <person name="Choi C."/>
            <person name="Clum A."/>
            <person name="Dos Santos R.A."/>
            <person name="Damasio A.R."/>
            <person name="Diallinas G."/>
            <person name="Emri T."/>
            <person name="Fekete E."/>
            <person name="Flipphi M."/>
            <person name="Freyberg S."/>
            <person name="Gallo A."/>
            <person name="Gournas C."/>
            <person name="Habgood R."/>
            <person name="Hainaut M."/>
            <person name="Harispe M.L."/>
            <person name="Henrissat B."/>
            <person name="Hilden K.S."/>
            <person name="Hope R."/>
            <person name="Hossain A."/>
            <person name="Karabika E."/>
            <person name="Karaffa L."/>
            <person name="Karanyi Z."/>
            <person name="Krasevec N."/>
            <person name="Kuo A."/>
            <person name="Kusch H."/>
            <person name="LaButti K."/>
            <person name="Lagendijk E.L."/>
            <person name="Lapidus A."/>
            <person name="Levasseur A."/>
            <person name="Lindquist E."/>
            <person name="Lipzen A."/>
            <person name="Logrieco A.F."/>
            <person name="MacCabe A."/>
            <person name="Maekelae M.R."/>
            <person name="Malavazi I."/>
            <person name="Melin P."/>
            <person name="Meyer V."/>
            <person name="Mielnichuk N."/>
            <person name="Miskei M."/>
            <person name="Molnar A.P."/>
            <person name="Mule G."/>
            <person name="Ngan C.Y."/>
            <person name="Orejas M."/>
            <person name="Orosz E."/>
            <person name="Ouedraogo J.P."/>
            <person name="Overkamp K.M."/>
            <person name="Park H.-S."/>
            <person name="Perrone G."/>
            <person name="Piumi F."/>
            <person name="Punt P.J."/>
            <person name="Ram A.F."/>
            <person name="Ramon A."/>
            <person name="Rauscher S."/>
            <person name="Record E."/>
            <person name="Riano-Pachon D.M."/>
            <person name="Robert V."/>
            <person name="Roehrig J."/>
            <person name="Ruller R."/>
            <person name="Salamov A."/>
            <person name="Salih N.S."/>
            <person name="Samson R.A."/>
            <person name="Sandor E."/>
            <person name="Sanguinetti M."/>
            <person name="Schuetze T."/>
            <person name="Sepcic K."/>
            <person name="Shelest E."/>
            <person name="Sherlock G."/>
            <person name="Sophianopoulou V."/>
            <person name="Squina F.M."/>
            <person name="Sun H."/>
            <person name="Susca A."/>
            <person name="Todd R.B."/>
            <person name="Tsang A."/>
            <person name="Unkles S.E."/>
            <person name="van de Wiele N."/>
            <person name="van Rossen-Uffink D."/>
            <person name="Oliveira J.V."/>
            <person name="Vesth T.C."/>
            <person name="Visser J."/>
            <person name="Yu J.-H."/>
            <person name="Zhou M."/>
            <person name="Andersen M.R."/>
            <person name="Archer D.B."/>
            <person name="Baker S.E."/>
            <person name="Benoit I."/>
            <person name="Brakhage A.A."/>
            <person name="Braus G.H."/>
            <person name="Fischer R."/>
            <person name="Frisvad J.C."/>
            <person name="Goldman G.H."/>
            <person name="Houbraken J."/>
            <person name="Oakley B."/>
            <person name="Pocsi I."/>
            <person name="Scazzocchio C."/>
            <person name="Seiboth B."/>
            <person name="vanKuyk P.A."/>
            <person name="Wortman J."/>
            <person name="Dyer P.S."/>
            <person name="Grigoriev I.V."/>
        </authorList>
    </citation>
    <scope>NUCLEOTIDE SEQUENCE [LARGE SCALE GENOMIC DNA]</scope>
    <source>
        <strain evidence="3">CBS 101740 / IMI 381727 / IBT 21946</strain>
    </source>
</reference>
<dbReference type="GeneID" id="93572365"/>
<dbReference type="VEuPathDB" id="FungiDB:ASPBRDRAFT_178307"/>
<organism evidence="2 3">
    <name type="scientific">Aspergillus brasiliensis (strain CBS 101740 / IMI 381727 / IBT 21946)</name>
    <dbReference type="NCBI Taxonomy" id="767769"/>
    <lineage>
        <taxon>Eukaryota</taxon>
        <taxon>Fungi</taxon>
        <taxon>Dikarya</taxon>
        <taxon>Ascomycota</taxon>
        <taxon>Pezizomycotina</taxon>
        <taxon>Eurotiomycetes</taxon>
        <taxon>Eurotiomycetidae</taxon>
        <taxon>Eurotiales</taxon>
        <taxon>Aspergillaceae</taxon>
        <taxon>Aspergillus</taxon>
        <taxon>Aspergillus subgen. Circumdati</taxon>
    </lineage>
</organism>
<dbReference type="OMA" id="QNHQCSC"/>
<feature type="compositionally biased region" description="Low complexity" evidence="1">
    <location>
        <begin position="116"/>
        <end position="126"/>
    </location>
</feature>
<sequence length="126" mass="14524">MGLIKTGIQLAGAYGLLRAGSKAANEFQEKKRSKQEGQNHQCSCCQHHQQPPYPQQFSPHQQAPLQQVPHHEYGYNSQMYQPRDGPQYASNGPQYVNSGPQYQHPPVHHDGQRPEQQQYQQHPEWR</sequence>
<evidence type="ECO:0000313" key="2">
    <source>
        <dbReference type="EMBL" id="OJJ72165.1"/>
    </source>
</evidence>
<name>A0A1L9UKE1_ASPBC</name>
<evidence type="ECO:0000313" key="3">
    <source>
        <dbReference type="Proteomes" id="UP000184499"/>
    </source>
</evidence>
<dbReference type="EMBL" id="KV878684">
    <property type="protein sequence ID" value="OJJ72165.1"/>
    <property type="molecule type" value="Genomic_DNA"/>
</dbReference>
<feature type="compositionally biased region" description="Low complexity" evidence="1">
    <location>
        <begin position="38"/>
        <end position="62"/>
    </location>
</feature>
<dbReference type="RefSeq" id="XP_067479413.1">
    <property type="nucleotide sequence ID" value="XM_067619877.1"/>
</dbReference>
<dbReference type="AlphaFoldDB" id="A0A1L9UKE1"/>